<dbReference type="KEGG" id="aef:GEV26_13690"/>
<dbReference type="InterPro" id="IPR001173">
    <property type="entry name" value="Glyco_trans_2-like"/>
</dbReference>
<accession>A0A5Q2MQ43</accession>
<comment type="similarity">
    <text evidence="1">Belongs to the glycosyltransferase 2 family.</text>
</comment>
<sequence length="289" mass="30976">MSSAPATDEGPHFVASIVIPAHDEERVIGRTLGALLDGCGRFDVVVVCNGCTDRTADLARSMGPAVRVLEIAEASKSAAVRAGNAATDVFPRVHLDADVEVSGADVVRLVEALDDEGVLATAPRRLVPREGCHPLVRWYLDVWEQLPQVADGLFARGVIALSHPGQDRVDALPRVMSDDLAISDAFAAHERRVVDTATVIVRPPRTVGDLLRRRVRVATGNAQATADGVRRAGSATGLSTLGQIVRDRPALAPRVIVFLAVTVVARARARRLVRSGDFTTWHRDESSRS</sequence>
<evidence type="ECO:0000259" key="4">
    <source>
        <dbReference type="Pfam" id="PF00535"/>
    </source>
</evidence>
<dbReference type="PANTHER" id="PTHR43630">
    <property type="entry name" value="POLY-BETA-1,6-N-ACETYL-D-GLUCOSAMINE SYNTHASE"/>
    <property type="match status" value="1"/>
</dbReference>
<dbReference type="Proteomes" id="UP000392064">
    <property type="component" value="Chromosome"/>
</dbReference>
<name>A0A5Q2MQ43_9ACTN</name>
<dbReference type="EMBL" id="CP045737">
    <property type="protein sequence ID" value="QGG42340.1"/>
    <property type="molecule type" value="Genomic_DNA"/>
</dbReference>
<keyword evidence="2" id="KW-0328">Glycosyltransferase</keyword>
<evidence type="ECO:0000313" key="6">
    <source>
        <dbReference type="Proteomes" id="UP000392064"/>
    </source>
</evidence>
<dbReference type="Pfam" id="PF00535">
    <property type="entry name" value="Glycos_transf_2"/>
    <property type="match status" value="1"/>
</dbReference>
<reference evidence="5 6" key="1">
    <citation type="submission" date="2019-11" db="EMBL/GenBank/DDBJ databases">
        <authorList>
            <person name="Li J."/>
        </authorList>
    </citation>
    <scope>NUCLEOTIDE SEQUENCE [LARGE SCALE GENOMIC DNA]</scope>
    <source>
        <strain evidence="5 6">MF47</strain>
    </source>
</reference>
<dbReference type="SUPFAM" id="SSF53448">
    <property type="entry name" value="Nucleotide-diphospho-sugar transferases"/>
    <property type="match status" value="1"/>
</dbReference>
<evidence type="ECO:0000256" key="2">
    <source>
        <dbReference type="ARBA" id="ARBA00022676"/>
    </source>
</evidence>
<dbReference type="AlphaFoldDB" id="A0A5Q2MQ43"/>
<feature type="domain" description="Glycosyltransferase 2-like" evidence="4">
    <location>
        <begin position="16"/>
        <end position="128"/>
    </location>
</feature>
<evidence type="ECO:0000256" key="3">
    <source>
        <dbReference type="ARBA" id="ARBA00022679"/>
    </source>
</evidence>
<evidence type="ECO:0000256" key="1">
    <source>
        <dbReference type="ARBA" id="ARBA00006739"/>
    </source>
</evidence>
<gene>
    <name evidence="5" type="ORF">GEV26_13690</name>
</gene>
<dbReference type="GO" id="GO:0016757">
    <property type="term" value="F:glycosyltransferase activity"/>
    <property type="evidence" value="ECO:0007669"/>
    <property type="project" value="UniProtKB-KW"/>
</dbReference>
<evidence type="ECO:0000313" key="5">
    <source>
        <dbReference type="EMBL" id="QGG42340.1"/>
    </source>
</evidence>
<dbReference type="PANTHER" id="PTHR43630:SF1">
    <property type="entry name" value="POLY-BETA-1,6-N-ACETYL-D-GLUCOSAMINE SYNTHASE"/>
    <property type="match status" value="1"/>
</dbReference>
<dbReference type="Gene3D" id="3.90.550.10">
    <property type="entry name" value="Spore Coat Polysaccharide Biosynthesis Protein SpsA, Chain A"/>
    <property type="match status" value="1"/>
</dbReference>
<keyword evidence="3 5" id="KW-0808">Transferase</keyword>
<organism evidence="5 6">
    <name type="scientific">Aeromicrobium yanjiei</name>
    <dbReference type="NCBI Taxonomy" id="2662028"/>
    <lineage>
        <taxon>Bacteria</taxon>
        <taxon>Bacillati</taxon>
        <taxon>Actinomycetota</taxon>
        <taxon>Actinomycetes</taxon>
        <taxon>Propionibacteriales</taxon>
        <taxon>Nocardioidaceae</taxon>
        <taxon>Aeromicrobium</taxon>
    </lineage>
</organism>
<protein>
    <submittedName>
        <fullName evidence="5">Glycosyltransferase</fullName>
    </submittedName>
</protein>
<proteinExistence type="inferred from homology"/>
<dbReference type="RefSeq" id="WP_153653910.1">
    <property type="nucleotide sequence ID" value="NZ_CP045737.1"/>
</dbReference>
<keyword evidence="6" id="KW-1185">Reference proteome</keyword>
<dbReference type="InterPro" id="IPR029044">
    <property type="entry name" value="Nucleotide-diphossugar_trans"/>
</dbReference>